<comment type="caution">
    <text evidence="3">The sequence shown here is derived from an EMBL/GenBank/DDBJ whole genome shotgun (WGS) entry which is preliminary data.</text>
</comment>
<accession>A0ABW0CX15</accession>
<gene>
    <name evidence="3" type="ORF">ACFPQ9_37880</name>
</gene>
<evidence type="ECO:0000313" key="3">
    <source>
        <dbReference type="EMBL" id="MFC5219613.1"/>
    </source>
</evidence>
<protein>
    <submittedName>
        <fullName evidence="3">Ku protein</fullName>
    </submittedName>
</protein>
<dbReference type="EMBL" id="JBHSKM010000044">
    <property type="protein sequence ID" value="MFC5219613.1"/>
    <property type="molecule type" value="Genomic_DNA"/>
</dbReference>
<dbReference type="Proteomes" id="UP001596263">
    <property type="component" value="Unassembled WGS sequence"/>
</dbReference>
<proteinExistence type="predicted"/>
<evidence type="ECO:0000256" key="1">
    <source>
        <dbReference type="ARBA" id="ARBA00023172"/>
    </source>
</evidence>
<keyword evidence="4" id="KW-1185">Reference proteome</keyword>
<dbReference type="InterPro" id="IPR009187">
    <property type="entry name" value="Prok_Ku"/>
</dbReference>
<reference evidence="4" key="1">
    <citation type="journal article" date="2019" name="Int. J. Syst. Evol. Microbiol.">
        <title>The Global Catalogue of Microorganisms (GCM) 10K type strain sequencing project: providing services to taxonomists for standard genome sequencing and annotation.</title>
        <authorList>
            <consortium name="The Broad Institute Genomics Platform"/>
            <consortium name="The Broad Institute Genome Sequencing Center for Infectious Disease"/>
            <person name="Wu L."/>
            <person name="Ma J."/>
        </authorList>
    </citation>
    <scope>NUCLEOTIDE SEQUENCE [LARGE SCALE GENOMIC DNA]</scope>
    <source>
        <strain evidence="4">KCTC 42586</strain>
    </source>
</reference>
<dbReference type="RefSeq" id="WP_380863520.1">
    <property type="nucleotide sequence ID" value="NZ_JBHSKM010000044.1"/>
</dbReference>
<dbReference type="InterPro" id="IPR006164">
    <property type="entry name" value="DNA_bd_Ku70/Ku80"/>
</dbReference>
<name>A0ABW0CX15_STRCD</name>
<dbReference type="Pfam" id="PF02735">
    <property type="entry name" value="Ku"/>
    <property type="match status" value="1"/>
</dbReference>
<organism evidence="3 4">
    <name type="scientific">Streptomyces coerulescens</name>
    <dbReference type="NCBI Taxonomy" id="29304"/>
    <lineage>
        <taxon>Bacteria</taxon>
        <taxon>Bacillati</taxon>
        <taxon>Actinomycetota</taxon>
        <taxon>Actinomycetes</taxon>
        <taxon>Kitasatosporales</taxon>
        <taxon>Streptomycetaceae</taxon>
        <taxon>Streptomyces</taxon>
    </lineage>
</organism>
<dbReference type="PANTHER" id="PTHR41251">
    <property type="entry name" value="NON-HOMOLOGOUS END JOINING PROTEIN KU"/>
    <property type="match status" value="1"/>
</dbReference>
<evidence type="ECO:0000313" key="4">
    <source>
        <dbReference type="Proteomes" id="UP001596263"/>
    </source>
</evidence>
<keyword evidence="1" id="KW-0233">DNA recombination</keyword>
<evidence type="ECO:0000259" key="2">
    <source>
        <dbReference type="Pfam" id="PF02735"/>
    </source>
</evidence>
<sequence length="111" mass="11928">MVGHGTRVLAGVITFGMVSVPVGLFTATEDQTAHFHQLQRGTADRIRNRRVNEGTGNGAAGKDIVVEPDEVDEIARDAPRPSTSVRALGPGRYRDTYQDGVRDLVKAKAEG</sequence>
<feature type="domain" description="Ku" evidence="2">
    <location>
        <begin position="15"/>
        <end position="70"/>
    </location>
</feature>
<dbReference type="PANTHER" id="PTHR41251:SF1">
    <property type="entry name" value="NON-HOMOLOGOUS END JOINING PROTEIN KU"/>
    <property type="match status" value="1"/>
</dbReference>